<dbReference type="EMBL" id="RPFJ01000100">
    <property type="protein sequence ID" value="RPD90377.1"/>
    <property type="molecule type" value="Genomic_DNA"/>
</dbReference>
<keyword evidence="1" id="KW-0732">Signal</keyword>
<keyword evidence="3" id="KW-1185">Reference proteome</keyword>
<dbReference type="Proteomes" id="UP000270856">
    <property type="component" value="Unassembled WGS sequence"/>
</dbReference>
<proteinExistence type="predicted"/>
<reference evidence="2 3" key="1">
    <citation type="submission" date="2018-11" db="EMBL/GenBank/DDBJ databases">
        <title>Aureibaculum marinum gen. nov., sp. nov., a member of the family Flavobacteriaceae isolated from the Bohai Sea.</title>
        <authorList>
            <person name="Ji X."/>
        </authorList>
    </citation>
    <scope>NUCLEOTIDE SEQUENCE [LARGE SCALE GENOMIC DNA]</scope>
    <source>
        <strain evidence="2 3">BH-SD17</strain>
    </source>
</reference>
<organism evidence="2 3">
    <name type="scientific">Aureibaculum marinum</name>
    <dbReference type="NCBI Taxonomy" id="2487930"/>
    <lineage>
        <taxon>Bacteria</taxon>
        <taxon>Pseudomonadati</taxon>
        <taxon>Bacteroidota</taxon>
        <taxon>Flavobacteriia</taxon>
        <taxon>Flavobacteriales</taxon>
        <taxon>Flavobacteriaceae</taxon>
        <taxon>Aureibaculum</taxon>
    </lineage>
</organism>
<dbReference type="RefSeq" id="WP_123899330.1">
    <property type="nucleotide sequence ID" value="NZ_RPFJ01000100.1"/>
</dbReference>
<protein>
    <recommendedName>
        <fullName evidence="4">TonB C-terminal domain-containing protein</fullName>
    </recommendedName>
</protein>
<feature type="signal peptide" evidence="1">
    <location>
        <begin position="1"/>
        <end position="21"/>
    </location>
</feature>
<accession>A0A3N4N888</accession>
<sequence>MKSKKILFALFLFSIIQISNGQVTPIEKIVDSKKTTYLTNHHSDYISSVEAQSYEVKLKLQEELKINDNIHPLFIKNCLNQNTYSSLKNHKVIFIIEYVCDENGDVLSCSLINYGNKVSVSNSEVECILTAAMNSNFDFNAPSSIGQFKVRIMKHFKFKN</sequence>
<evidence type="ECO:0000313" key="2">
    <source>
        <dbReference type="EMBL" id="RPD90377.1"/>
    </source>
</evidence>
<evidence type="ECO:0000313" key="3">
    <source>
        <dbReference type="Proteomes" id="UP000270856"/>
    </source>
</evidence>
<evidence type="ECO:0000256" key="1">
    <source>
        <dbReference type="SAM" id="SignalP"/>
    </source>
</evidence>
<name>A0A3N4N888_9FLAO</name>
<dbReference type="AlphaFoldDB" id="A0A3N4N888"/>
<evidence type="ECO:0008006" key="4">
    <source>
        <dbReference type="Google" id="ProtNLM"/>
    </source>
</evidence>
<comment type="caution">
    <text evidence="2">The sequence shown here is derived from an EMBL/GenBank/DDBJ whole genome shotgun (WGS) entry which is preliminary data.</text>
</comment>
<feature type="chain" id="PRO_5017989944" description="TonB C-terminal domain-containing protein" evidence="1">
    <location>
        <begin position="22"/>
        <end position="160"/>
    </location>
</feature>
<gene>
    <name evidence="2" type="ORF">EGM88_15630</name>
</gene>